<evidence type="ECO:0000256" key="3">
    <source>
        <dbReference type="ARBA" id="ARBA00023186"/>
    </source>
</evidence>
<accession>A0A6B2GA15</accession>
<dbReference type="Gene3D" id="1.10.150.250">
    <property type="entry name" value="Flavinator of succinate dehydrogenase"/>
    <property type="match status" value="1"/>
</dbReference>
<dbReference type="GO" id="GO:0034553">
    <property type="term" value="P:mitochondrial respiratory chain complex II assembly"/>
    <property type="evidence" value="ECO:0007669"/>
    <property type="project" value="TreeGrafter"/>
</dbReference>
<dbReference type="InterPro" id="IPR036714">
    <property type="entry name" value="SDH_sf"/>
</dbReference>
<organism evidence="4">
    <name type="scientific">Myxobolus squamalis</name>
    <name type="common">Myxosporean</name>
    <dbReference type="NCBI Taxonomy" id="59785"/>
    <lineage>
        <taxon>Eukaryota</taxon>
        <taxon>Metazoa</taxon>
        <taxon>Cnidaria</taxon>
        <taxon>Myxozoa</taxon>
        <taxon>Myxosporea</taxon>
        <taxon>Bivalvulida</taxon>
        <taxon>Platysporina</taxon>
        <taxon>Myxobolidae</taxon>
        <taxon>Myxobolus</taxon>
    </lineage>
</organism>
<dbReference type="SUPFAM" id="SSF109910">
    <property type="entry name" value="YgfY-like"/>
    <property type="match status" value="1"/>
</dbReference>
<dbReference type="EMBL" id="GHBR01007662">
    <property type="protein sequence ID" value="NDJ99085.1"/>
    <property type="molecule type" value="Transcribed_RNA"/>
</dbReference>
<dbReference type="FunFam" id="1.10.150.250:FF:000002">
    <property type="entry name" value="Succinate dehydrogenase assembly factor 2, mitochondrial"/>
    <property type="match status" value="1"/>
</dbReference>
<proteinExistence type="predicted"/>
<keyword evidence="2" id="KW-0496">Mitochondrion</keyword>
<keyword evidence="3" id="KW-0143">Chaperone</keyword>
<evidence type="ECO:0000256" key="2">
    <source>
        <dbReference type="ARBA" id="ARBA00023128"/>
    </source>
</evidence>
<protein>
    <submittedName>
        <fullName evidence="4">Succinate dehydrogenase assembly factor 2, mitochondrial (Trinotate prediction)</fullName>
    </submittedName>
</protein>
<dbReference type="GO" id="GO:0006099">
    <property type="term" value="P:tricarboxylic acid cycle"/>
    <property type="evidence" value="ECO:0007669"/>
    <property type="project" value="TreeGrafter"/>
</dbReference>
<reference evidence="4" key="1">
    <citation type="submission" date="2018-11" db="EMBL/GenBank/DDBJ databases">
        <title>Myxobolus squamalis genome and transcriptome.</title>
        <authorList>
            <person name="Yahalomi D."/>
            <person name="Atkinson S.D."/>
            <person name="Neuhof M."/>
            <person name="Chang E.S."/>
            <person name="Philippe H."/>
            <person name="Cartwright P."/>
            <person name="Bartholomew J.L."/>
            <person name="Huchon D."/>
        </authorList>
    </citation>
    <scope>NUCLEOTIDE SEQUENCE</scope>
    <source>
        <strain evidence="4">71B08</strain>
        <tissue evidence="4">Whole</tissue>
    </source>
</reference>
<name>A0A6B2GA15_MYXSQ</name>
<comment type="subcellular location">
    <subcellularLocation>
        <location evidence="1">Mitochondrion matrix</location>
    </subcellularLocation>
</comment>
<dbReference type="InterPro" id="IPR005631">
    <property type="entry name" value="SDH"/>
</dbReference>
<dbReference type="PANTHER" id="PTHR12469:SF2">
    <property type="entry name" value="SUCCINATE DEHYDROGENASE ASSEMBLY FACTOR 2, MITOCHONDRIAL"/>
    <property type="match status" value="1"/>
</dbReference>
<evidence type="ECO:0000256" key="1">
    <source>
        <dbReference type="ARBA" id="ARBA00004305"/>
    </source>
</evidence>
<dbReference type="PANTHER" id="PTHR12469">
    <property type="entry name" value="PROTEIN EMI5 HOMOLOG, MITOCHONDRIAL"/>
    <property type="match status" value="1"/>
</dbReference>
<evidence type="ECO:0000313" key="4">
    <source>
        <dbReference type="EMBL" id="NDJ99085.1"/>
    </source>
</evidence>
<dbReference type="Pfam" id="PF03937">
    <property type="entry name" value="Sdh5"/>
    <property type="match status" value="1"/>
</dbReference>
<sequence>MIIKSVRRLLSEVIDVKRKRLLYQSRKRGTLENCLILSNFADKRLAEMSENELKLYDDVINNNCNEWDLYRSLVDSESTLKVENIILKEMIEFTKNNLSEDRTRQPNL</sequence>
<dbReference type="AlphaFoldDB" id="A0A6B2GA15"/>
<dbReference type="GO" id="GO:0005759">
    <property type="term" value="C:mitochondrial matrix"/>
    <property type="evidence" value="ECO:0007669"/>
    <property type="project" value="UniProtKB-SubCell"/>
</dbReference>
<dbReference type="GO" id="GO:0006121">
    <property type="term" value="P:mitochondrial electron transport, succinate to ubiquinone"/>
    <property type="evidence" value="ECO:0007669"/>
    <property type="project" value="TreeGrafter"/>
</dbReference>